<keyword evidence="2" id="KW-1185">Reference proteome</keyword>
<dbReference type="InterPro" id="IPR013325">
    <property type="entry name" value="RNA_pol_sigma_r2"/>
</dbReference>
<gene>
    <name evidence="1" type="ORF">SE17_37505</name>
</gene>
<dbReference type="GO" id="GO:0003700">
    <property type="term" value="F:DNA-binding transcription factor activity"/>
    <property type="evidence" value="ECO:0007669"/>
    <property type="project" value="InterPro"/>
</dbReference>
<feature type="non-terminal residue" evidence="1">
    <location>
        <position position="187"/>
    </location>
</feature>
<organism evidence="1 2">
    <name type="scientific">Kouleothrix aurantiaca</name>
    <dbReference type="NCBI Taxonomy" id="186479"/>
    <lineage>
        <taxon>Bacteria</taxon>
        <taxon>Bacillati</taxon>
        <taxon>Chloroflexota</taxon>
        <taxon>Chloroflexia</taxon>
        <taxon>Chloroflexales</taxon>
        <taxon>Roseiflexineae</taxon>
        <taxon>Roseiflexaceae</taxon>
        <taxon>Kouleothrix</taxon>
    </lineage>
</organism>
<dbReference type="GO" id="GO:0006352">
    <property type="term" value="P:DNA-templated transcription initiation"/>
    <property type="evidence" value="ECO:0007669"/>
    <property type="project" value="InterPro"/>
</dbReference>
<reference evidence="1 2" key="1">
    <citation type="submission" date="2015-09" db="EMBL/GenBank/DDBJ databases">
        <title>Draft genome sequence of Kouleothrix aurantiaca JCM 19913.</title>
        <authorList>
            <person name="Hemp J."/>
        </authorList>
    </citation>
    <scope>NUCLEOTIDE SEQUENCE [LARGE SCALE GENOMIC DNA]</scope>
    <source>
        <strain evidence="1 2">COM-B</strain>
    </source>
</reference>
<evidence type="ECO:0008006" key="3">
    <source>
        <dbReference type="Google" id="ProtNLM"/>
    </source>
</evidence>
<dbReference type="EMBL" id="LJCR01002572">
    <property type="protein sequence ID" value="KPV48543.1"/>
    <property type="molecule type" value="Genomic_DNA"/>
</dbReference>
<proteinExistence type="predicted"/>
<dbReference type="Proteomes" id="UP000050509">
    <property type="component" value="Unassembled WGS sequence"/>
</dbReference>
<evidence type="ECO:0000313" key="2">
    <source>
        <dbReference type="Proteomes" id="UP000050509"/>
    </source>
</evidence>
<dbReference type="Gene3D" id="1.10.1740.10">
    <property type="match status" value="1"/>
</dbReference>
<name>A0A0P9H3G6_9CHLR</name>
<dbReference type="SUPFAM" id="SSF88946">
    <property type="entry name" value="Sigma2 domain of RNA polymerase sigma factors"/>
    <property type="match status" value="1"/>
</dbReference>
<evidence type="ECO:0000313" key="1">
    <source>
        <dbReference type="EMBL" id="KPV48543.1"/>
    </source>
</evidence>
<comment type="caution">
    <text evidence="1">The sequence shown here is derived from an EMBL/GenBank/DDBJ whole genome shotgun (WGS) entry which is preliminary data.</text>
</comment>
<accession>A0A0P9H3G6</accession>
<dbReference type="AlphaFoldDB" id="A0A0P9H3G6"/>
<protein>
    <recommendedName>
        <fullName evidence="3">RNA polymerase sigma-70 region 2 domain-containing protein</fullName>
    </recommendedName>
</protein>
<sequence>MLHEISDGEAYELFRRAIVEHSAEAWATIYAQYHAMMLGWAHQYCNKNYLGDSPEDIADRAFMRAWLALRESKHFEQFHTVAALLAYIRSCVAAAVIDERRAALVRDRAYHQVEVAPMETPEDRVTNAALQQEVWNILALQPLSLRERIVLTSTFVDGLPPREILRRHPNLFSNTQQIYVIKRNVFS</sequence>